<comment type="subcellular location">
    <subcellularLocation>
        <location evidence="1">Cytoplasm</location>
    </subcellularLocation>
</comment>
<keyword evidence="3" id="KW-0805">Transcription regulation</keyword>
<accession>A0A6B8RVU1</accession>
<evidence type="ECO:0000313" key="8">
    <source>
        <dbReference type="Proteomes" id="UP000426246"/>
    </source>
</evidence>
<evidence type="ECO:0000256" key="4">
    <source>
        <dbReference type="ARBA" id="ARBA00023125"/>
    </source>
</evidence>
<sequence length="152" mass="17460">MSATDETIKLDTMLCFSIYACSRELTRLYRPILSKFKLTYPQFLVMVVLWENGSCIVSDLGEKLLLDSATLTPLLKRLEEANLVHRKRSSVDERKVEISLTEKGESLKSKLSDLPITIFTDICKTEENYIHLLSQSKQLLSDIHEIARREPI</sequence>
<evidence type="ECO:0000256" key="1">
    <source>
        <dbReference type="ARBA" id="ARBA00004496"/>
    </source>
</evidence>
<dbReference type="Proteomes" id="UP000426246">
    <property type="component" value="Chromosome"/>
</dbReference>
<feature type="domain" description="HTH marR-type" evidence="6">
    <location>
        <begin position="11"/>
        <end position="145"/>
    </location>
</feature>
<dbReference type="EMBL" id="CP034235">
    <property type="protein sequence ID" value="QGQ99563.1"/>
    <property type="molecule type" value="Genomic_DNA"/>
</dbReference>
<dbReference type="FunFam" id="1.10.10.10:FF:000163">
    <property type="entry name" value="MarR family transcriptional regulator"/>
    <property type="match status" value="1"/>
</dbReference>
<keyword evidence="2" id="KW-0963">Cytoplasm</keyword>
<dbReference type="OrthoDB" id="9806864at2"/>
<gene>
    <name evidence="7" type="ORF">EHS13_34235</name>
</gene>
<evidence type="ECO:0000256" key="5">
    <source>
        <dbReference type="ARBA" id="ARBA00023163"/>
    </source>
</evidence>
<dbReference type="InterPro" id="IPR036390">
    <property type="entry name" value="WH_DNA-bd_sf"/>
</dbReference>
<protein>
    <submittedName>
        <fullName evidence="7">MarR family transcriptional regulator</fullName>
    </submittedName>
</protein>
<keyword evidence="8" id="KW-1185">Reference proteome</keyword>
<keyword evidence="5" id="KW-0804">Transcription</keyword>
<dbReference type="AlphaFoldDB" id="A0A6B8RVU1"/>
<keyword evidence="4" id="KW-0238">DNA-binding</keyword>
<reference evidence="8" key="1">
    <citation type="submission" date="2018-11" db="EMBL/GenBank/DDBJ databases">
        <title>Complete genome sequence of Paenibacillus sp. ML311-T8.</title>
        <authorList>
            <person name="Nam Y.-D."/>
            <person name="Kang J."/>
            <person name="Chung W.-H."/>
            <person name="Park Y.S."/>
        </authorList>
    </citation>
    <scope>NUCLEOTIDE SEQUENCE [LARGE SCALE GENOMIC DNA]</scope>
    <source>
        <strain evidence="8">ML311-T8</strain>
    </source>
</reference>
<dbReference type="GO" id="GO:0003677">
    <property type="term" value="F:DNA binding"/>
    <property type="evidence" value="ECO:0007669"/>
    <property type="project" value="UniProtKB-KW"/>
</dbReference>
<dbReference type="PANTHER" id="PTHR33164">
    <property type="entry name" value="TRANSCRIPTIONAL REGULATOR, MARR FAMILY"/>
    <property type="match status" value="1"/>
</dbReference>
<dbReference type="InterPro" id="IPR055166">
    <property type="entry name" value="Transc_reg_Sar_Rot_HTH"/>
</dbReference>
<dbReference type="SUPFAM" id="SSF46785">
    <property type="entry name" value="Winged helix' DNA-binding domain"/>
    <property type="match status" value="1"/>
</dbReference>
<dbReference type="RefSeq" id="WP_155704728.1">
    <property type="nucleotide sequence ID" value="NZ_CP034235.1"/>
</dbReference>
<dbReference type="PANTHER" id="PTHR33164:SF5">
    <property type="entry name" value="ORGANIC HYDROPEROXIDE RESISTANCE TRANSCRIPTIONAL REGULATOR"/>
    <property type="match status" value="1"/>
</dbReference>
<dbReference type="SMART" id="SM00347">
    <property type="entry name" value="HTH_MARR"/>
    <property type="match status" value="1"/>
</dbReference>
<dbReference type="InterPro" id="IPR036388">
    <property type="entry name" value="WH-like_DNA-bd_sf"/>
</dbReference>
<dbReference type="GO" id="GO:0003700">
    <property type="term" value="F:DNA-binding transcription factor activity"/>
    <property type="evidence" value="ECO:0007669"/>
    <property type="project" value="InterPro"/>
</dbReference>
<evidence type="ECO:0000259" key="6">
    <source>
        <dbReference type="PROSITE" id="PS50995"/>
    </source>
</evidence>
<dbReference type="InterPro" id="IPR000835">
    <property type="entry name" value="HTH_MarR-typ"/>
</dbReference>
<dbReference type="PROSITE" id="PS50995">
    <property type="entry name" value="HTH_MARR_2"/>
    <property type="match status" value="1"/>
</dbReference>
<evidence type="ECO:0000256" key="2">
    <source>
        <dbReference type="ARBA" id="ARBA00022490"/>
    </source>
</evidence>
<organism evidence="7 8">
    <name type="scientific">Paenibacillus psychroresistens</name>
    <dbReference type="NCBI Taxonomy" id="1778678"/>
    <lineage>
        <taxon>Bacteria</taxon>
        <taxon>Bacillati</taxon>
        <taxon>Bacillota</taxon>
        <taxon>Bacilli</taxon>
        <taxon>Bacillales</taxon>
        <taxon>Paenibacillaceae</taxon>
        <taxon>Paenibacillus</taxon>
    </lineage>
</organism>
<dbReference type="InterPro" id="IPR039422">
    <property type="entry name" value="MarR/SlyA-like"/>
</dbReference>
<dbReference type="PRINTS" id="PR00598">
    <property type="entry name" value="HTHMARR"/>
</dbReference>
<dbReference type="KEGG" id="ppsc:EHS13_34235"/>
<name>A0A6B8RVU1_9BACL</name>
<evidence type="ECO:0000313" key="7">
    <source>
        <dbReference type="EMBL" id="QGQ99563.1"/>
    </source>
</evidence>
<dbReference type="Gene3D" id="1.10.10.10">
    <property type="entry name" value="Winged helix-like DNA-binding domain superfamily/Winged helix DNA-binding domain"/>
    <property type="match status" value="1"/>
</dbReference>
<dbReference type="GO" id="GO:0006950">
    <property type="term" value="P:response to stress"/>
    <property type="evidence" value="ECO:0007669"/>
    <property type="project" value="TreeGrafter"/>
</dbReference>
<proteinExistence type="predicted"/>
<dbReference type="Pfam" id="PF22381">
    <property type="entry name" value="Staph_reg_Sar_Rot"/>
    <property type="match status" value="1"/>
</dbReference>
<evidence type="ECO:0000256" key="3">
    <source>
        <dbReference type="ARBA" id="ARBA00023015"/>
    </source>
</evidence>
<dbReference type="GO" id="GO:0005737">
    <property type="term" value="C:cytoplasm"/>
    <property type="evidence" value="ECO:0007669"/>
    <property type="project" value="UniProtKB-SubCell"/>
</dbReference>